<dbReference type="InterPro" id="IPR006390">
    <property type="entry name" value="DHP_synth_dom"/>
</dbReference>
<dbReference type="GO" id="GO:0046872">
    <property type="term" value="F:metal ion binding"/>
    <property type="evidence" value="ECO:0007669"/>
    <property type="project" value="UniProtKB-KW"/>
</dbReference>
<dbReference type="PANTHER" id="PTHR20941">
    <property type="entry name" value="FOLATE SYNTHESIS PROTEINS"/>
    <property type="match status" value="1"/>
</dbReference>
<evidence type="ECO:0000259" key="13">
    <source>
        <dbReference type="PROSITE" id="PS50972"/>
    </source>
</evidence>
<dbReference type="FunFam" id="3.20.20.20:FF:000006">
    <property type="entry name" value="Dihydropteroate synthase"/>
    <property type="match status" value="1"/>
</dbReference>
<feature type="domain" description="Pterin-binding" evidence="13">
    <location>
        <begin position="19"/>
        <end position="274"/>
    </location>
</feature>
<evidence type="ECO:0000256" key="8">
    <source>
        <dbReference type="ARBA" id="ARBA00022723"/>
    </source>
</evidence>
<dbReference type="CDD" id="cd00739">
    <property type="entry name" value="DHPS"/>
    <property type="match status" value="1"/>
</dbReference>
<accession>A0A7C4ARN8</accession>
<dbReference type="GO" id="GO:0046656">
    <property type="term" value="P:folic acid biosynthetic process"/>
    <property type="evidence" value="ECO:0007669"/>
    <property type="project" value="UniProtKB-KW"/>
</dbReference>
<evidence type="ECO:0000256" key="6">
    <source>
        <dbReference type="ARBA" id="ARBA00016919"/>
    </source>
</evidence>
<keyword evidence="9 12" id="KW-0460">Magnesium</keyword>
<dbReference type="GO" id="GO:0005829">
    <property type="term" value="C:cytosol"/>
    <property type="evidence" value="ECO:0007669"/>
    <property type="project" value="TreeGrafter"/>
</dbReference>
<dbReference type="NCBIfam" id="TIGR01496">
    <property type="entry name" value="DHPS"/>
    <property type="match status" value="1"/>
</dbReference>
<dbReference type="InterPro" id="IPR045031">
    <property type="entry name" value="DHP_synth-like"/>
</dbReference>
<evidence type="ECO:0000256" key="3">
    <source>
        <dbReference type="ARBA" id="ARBA00004763"/>
    </source>
</evidence>
<comment type="caution">
    <text evidence="14">The sequence shown here is derived from an EMBL/GenBank/DDBJ whole genome shotgun (WGS) entry which is preliminary data.</text>
</comment>
<dbReference type="Gene3D" id="3.20.20.20">
    <property type="entry name" value="Dihydropteroate synthase-like"/>
    <property type="match status" value="1"/>
</dbReference>
<dbReference type="PROSITE" id="PS00792">
    <property type="entry name" value="DHPS_1"/>
    <property type="match status" value="1"/>
</dbReference>
<keyword evidence="8 12" id="KW-0479">Metal-binding</keyword>
<protein>
    <recommendedName>
        <fullName evidence="6 12">Dihydropteroate synthase</fullName>
        <shortName evidence="12">DHPS</shortName>
        <ecNumber evidence="5 12">2.5.1.15</ecNumber>
    </recommendedName>
    <alternativeName>
        <fullName evidence="11 12">Dihydropteroate pyrophosphorylase</fullName>
    </alternativeName>
</protein>
<evidence type="ECO:0000256" key="4">
    <source>
        <dbReference type="ARBA" id="ARBA00009503"/>
    </source>
</evidence>
<dbReference type="InterPro" id="IPR011005">
    <property type="entry name" value="Dihydropteroate_synth-like_sf"/>
</dbReference>
<proteinExistence type="inferred from homology"/>
<dbReference type="Pfam" id="PF00809">
    <property type="entry name" value="Pterin_bind"/>
    <property type="match status" value="1"/>
</dbReference>
<dbReference type="PROSITE" id="PS50972">
    <property type="entry name" value="PTERIN_BINDING"/>
    <property type="match status" value="1"/>
</dbReference>
<evidence type="ECO:0000256" key="5">
    <source>
        <dbReference type="ARBA" id="ARBA00012458"/>
    </source>
</evidence>
<dbReference type="EC" id="2.5.1.15" evidence="5 12"/>
<dbReference type="EMBL" id="DTGT01000206">
    <property type="protein sequence ID" value="HGH60978.1"/>
    <property type="molecule type" value="Genomic_DNA"/>
</dbReference>
<dbReference type="SUPFAM" id="SSF51717">
    <property type="entry name" value="Dihydropteroate synthetase-like"/>
    <property type="match status" value="1"/>
</dbReference>
<evidence type="ECO:0000256" key="2">
    <source>
        <dbReference type="ARBA" id="ARBA00001946"/>
    </source>
</evidence>
<organism evidence="14">
    <name type="scientific">Desulfomonile tiedjei</name>
    <dbReference type="NCBI Taxonomy" id="2358"/>
    <lineage>
        <taxon>Bacteria</taxon>
        <taxon>Pseudomonadati</taxon>
        <taxon>Thermodesulfobacteriota</taxon>
        <taxon>Desulfomonilia</taxon>
        <taxon>Desulfomonilales</taxon>
        <taxon>Desulfomonilaceae</taxon>
        <taxon>Desulfomonile</taxon>
    </lineage>
</organism>
<name>A0A7C4ARN8_9BACT</name>
<evidence type="ECO:0000256" key="10">
    <source>
        <dbReference type="ARBA" id="ARBA00022909"/>
    </source>
</evidence>
<evidence type="ECO:0000256" key="7">
    <source>
        <dbReference type="ARBA" id="ARBA00022679"/>
    </source>
</evidence>
<comment type="cofactor">
    <cofactor evidence="2 12">
        <name>Mg(2+)</name>
        <dbReference type="ChEBI" id="CHEBI:18420"/>
    </cofactor>
</comment>
<dbReference type="InterPro" id="IPR000489">
    <property type="entry name" value="Pterin-binding_dom"/>
</dbReference>
<evidence type="ECO:0000256" key="11">
    <source>
        <dbReference type="ARBA" id="ARBA00030193"/>
    </source>
</evidence>
<dbReference type="PANTHER" id="PTHR20941:SF1">
    <property type="entry name" value="FOLIC ACID SYNTHESIS PROTEIN FOL1"/>
    <property type="match status" value="1"/>
</dbReference>
<comment type="function">
    <text evidence="12">Catalyzes the condensation of para-aminobenzoate (pABA) with 6-hydroxymethyl-7,8-dihydropterin diphosphate (DHPt-PP) to form 7,8-dihydropteroate (H2Pte), the immediate precursor of folate derivatives.</text>
</comment>
<gene>
    <name evidence="14" type="primary">folP</name>
    <name evidence="14" type="ORF">ENV54_06735</name>
</gene>
<reference evidence="14" key="1">
    <citation type="journal article" date="2020" name="mSystems">
        <title>Genome- and Community-Level Interaction Insights into Carbon Utilization and Element Cycling Functions of Hydrothermarchaeota in Hydrothermal Sediment.</title>
        <authorList>
            <person name="Zhou Z."/>
            <person name="Liu Y."/>
            <person name="Xu W."/>
            <person name="Pan J."/>
            <person name="Luo Z.H."/>
            <person name="Li M."/>
        </authorList>
    </citation>
    <scope>NUCLEOTIDE SEQUENCE [LARGE SCALE GENOMIC DNA]</scope>
    <source>
        <strain evidence="14">SpSt-769</strain>
    </source>
</reference>
<evidence type="ECO:0000256" key="12">
    <source>
        <dbReference type="RuleBase" id="RU361205"/>
    </source>
</evidence>
<dbReference type="GO" id="GO:0004156">
    <property type="term" value="F:dihydropteroate synthase activity"/>
    <property type="evidence" value="ECO:0007669"/>
    <property type="project" value="UniProtKB-EC"/>
</dbReference>
<comment type="similarity">
    <text evidence="4 12">Belongs to the DHPS family.</text>
</comment>
<dbReference type="UniPathway" id="UPA00077">
    <property type="reaction ID" value="UER00156"/>
</dbReference>
<dbReference type="GO" id="GO:0046654">
    <property type="term" value="P:tetrahydrofolate biosynthetic process"/>
    <property type="evidence" value="ECO:0007669"/>
    <property type="project" value="UniProtKB-UniPathway"/>
</dbReference>
<evidence type="ECO:0000313" key="14">
    <source>
        <dbReference type="EMBL" id="HGH60978.1"/>
    </source>
</evidence>
<sequence>MPPFHATKTAEILRQRTRTLVMGVINTTPDSFSDGGKFLDPNVAVAAALQMIKHGADIIDVGGESTRPGSSPVDAEEELRRAIPVVKGICRANPDAVVSIDTRRSEVAAAAVEAGATMVNDITGFRDDPASLDVARDAGAAIVIMHMLGRPKTMQQEIHYDAFPDDIYRFLEERIEVAHRKGIPPDDIIIDPGIGFGKTFDQNLVLINRMNVFLQLGKPILSGPSRKSFLGKIIDQPVAELRDTATLGAIAASIMRGASIVRVHDVARTVEVCKVVDAVLRERVP</sequence>
<comment type="pathway">
    <text evidence="3 12">Cofactor biosynthesis; tetrahydrofolate biosynthesis; 7,8-dihydrofolate from 2-amino-4-hydroxy-6-hydroxymethyl-7,8-dihydropteridine diphosphate and 4-aminobenzoate: step 1/2.</text>
</comment>
<evidence type="ECO:0000256" key="9">
    <source>
        <dbReference type="ARBA" id="ARBA00022842"/>
    </source>
</evidence>
<dbReference type="PROSITE" id="PS00793">
    <property type="entry name" value="DHPS_2"/>
    <property type="match status" value="1"/>
</dbReference>
<dbReference type="AlphaFoldDB" id="A0A7C4ARN8"/>
<keyword evidence="7 12" id="KW-0808">Transferase</keyword>
<keyword evidence="10 12" id="KW-0289">Folate biosynthesis</keyword>
<comment type="catalytic activity">
    <reaction evidence="1">
        <text>(7,8-dihydropterin-6-yl)methyl diphosphate + 4-aminobenzoate = 7,8-dihydropteroate + diphosphate</text>
        <dbReference type="Rhea" id="RHEA:19949"/>
        <dbReference type="ChEBI" id="CHEBI:17836"/>
        <dbReference type="ChEBI" id="CHEBI:17839"/>
        <dbReference type="ChEBI" id="CHEBI:33019"/>
        <dbReference type="ChEBI" id="CHEBI:72950"/>
        <dbReference type="EC" id="2.5.1.15"/>
    </reaction>
</comment>
<evidence type="ECO:0000256" key="1">
    <source>
        <dbReference type="ARBA" id="ARBA00000012"/>
    </source>
</evidence>